<gene>
    <name evidence="2" type="ORF">CEUSTIGMA_g11094.t1</name>
</gene>
<dbReference type="OrthoDB" id="10641189at2759"/>
<proteinExistence type="predicted"/>
<dbReference type="Proteomes" id="UP000232323">
    <property type="component" value="Unassembled WGS sequence"/>
</dbReference>
<organism evidence="2 3">
    <name type="scientific">Chlamydomonas eustigma</name>
    <dbReference type="NCBI Taxonomy" id="1157962"/>
    <lineage>
        <taxon>Eukaryota</taxon>
        <taxon>Viridiplantae</taxon>
        <taxon>Chlorophyta</taxon>
        <taxon>core chlorophytes</taxon>
        <taxon>Chlorophyceae</taxon>
        <taxon>CS clade</taxon>
        <taxon>Chlamydomonadales</taxon>
        <taxon>Chlamydomonadaceae</taxon>
        <taxon>Chlamydomonas</taxon>
    </lineage>
</organism>
<comment type="caution">
    <text evidence="2">The sequence shown here is derived from an EMBL/GenBank/DDBJ whole genome shotgun (WGS) entry which is preliminary data.</text>
</comment>
<feature type="region of interest" description="Disordered" evidence="1">
    <location>
        <begin position="1"/>
        <end position="48"/>
    </location>
</feature>
<reference evidence="2 3" key="1">
    <citation type="submission" date="2017-08" db="EMBL/GenBank/DDBJ databases">
        <title>Acidophilic green algal genome provides insights into adaptation to an acidic environment.</title>
        <authorList>
            <person name="Hirooka S."/>
            <person name="Hirose Y."/>
            <person name="Kanesaki Y."/>
            <person name="Higuchi S."/>
            <person name="Fujiwara T."/>
            <person name="Onuma R."/>
            <person name="Era A."/>
            <person name="Ohbayashi R."/>
            <person name="Uzuka A."/>
            <person name="Nozaki H."/>
            <person name="Yoshikawa H."/>
            <person name="Miyagishima S.Y."/>
        </authorList>
    </citation>
    <scope>NUCLEOTIDE SEQUENCE [LARGE SCALE GENOMIC DNA]</scope>
    <source>
        <strain evidence="2 3">NIES-2499</strain>
    </source>
</reference>
<dbReference type="Gene3D" id="1.25.40.10">
    <property type="entry name" value="Tetratricopeptide repeat domain"/>
    <property type="match status" value="1"/>
</dbReference>
<name>A0A250XL67_9CHLO</name>
<protein>
    <submittedName>
        <fullName evidence="2">Uncharacterized protein</fullName>
    </submittedName>
</protein>
<sequence length="202" mass="21986">MDVNANQPETKTFKETEGAGGIADSQSQKRKAQAQKNTMQKKIKDPVQARKYKVHGEIGQHAKHNNFKGALETFKEVVQEGLPLNLGLYNALLYVTTGGNDWECYTRGRVLPALKIEGTAGMSDDSDRASTSKAELISATQAVWSHLKVSGVNPDNSTYVSLARIEAIKGDAAAALQWAHSCEEAGQPVTLRLYHPALVSYT</sequence>
<dbReference type="AlphaFoldDB" id="A0A250XL67"/>
<accession>A0A250XL67</accession>
<dbReference type="InterPro" id="IPR011990">
    <property type="entry name" value="TPR-like_helical_dom_sf"/>
</dbReference>
<keyword evidence="3" id="KW-1185">Reference proteome</keyword>
<feature type="compositionally biased region" description="Polar residues" evidence="1">
    <location>
        <begin position="1"/>
        <end position="10"/>
    </location>
</feature>
<evidence type="ECO:0000256" key="1">
    <source>
        <dbReference type="SAM" id="MobiDB-lite"/>
    </source>
</evidence>
<dbReference type="EMBL" id="BEGY01000104">
    <property type="protein sequence ID" value="GAX83669.1"/>
    <property type="molecule type" value="Genomic_DNA"/>
</dbReference>
<evidence type="ECO:0000313" key="2">
    <source>
        <dbReference type="EMBL" id="GAX83669.1"/>
    </source>
</evidence>
<evidence type="ECO:0000313" key="3">
    <source>
        <dbReference type="Proteomes" id="UP000232323"/>
    </source>
</evidence>